<reference evidence="1 2" key="1">
    <citation type="submission" date="2019-09" db="EMBL/GenBank/DDBJ databases">
        <title>Draft genome of the ectomycorrhizal ascomycete Sphaerosporella brunnea.</title>
        <authorList>
            <consortium name="DOE Joint Genome Institute"/>
            <person name="Benucci G.M."/>
            <person name="Marozzi G."/>
            <person name="Antonielli L."/>
            <person name="Sanchez S."/>
            <person name="Marco P."/>
            <person name="Wang X."/>
            <person name="Falini L.B."/>
            <person name="Barry K."/>
            <person name="Haridas S."/>
            <person name="Lipzen A."/>
            <person name="Labutti K."/>
            <person name="Grigoriev I.V."/>
            <person name="Murat C."/>
            <person name="Martin F."/>
            <person name="Albertini E."/>
            <person name="Donnini D."/>
            <person name="Bonito G."/>
        </authorList>
    </citation>
    <scope>NUCLEOTIDE SEQUENCE [LARGE SCALE GENOMIC DNA]</scope>
    <source>
        <strain evidence="1 2">Sb_GMNB300</strain>
    </source>
</reference>
<name>A0A5J5EJB2_9PEZI</name>
<evidence type="ECO:0000313" key="2">
    <source>
        <dbReference type="Proteomes" id="UP000326924"/>
    </source>
</evidence>
<dbReference type="AlphaFoldDB" id="A0A5J5EJB2"/>
<dbReference type="Proteomes" id="UP000326924">
    <property type="component" value="Unassembled WGS sequence"/>
</dbReference>
<dbReference type="EMBL" id="VXIS01000260">
    <property type="protein sequence ID" value="KAA8895500.1"/>
    <property type="molecule type" value="Genomic_DNA"/>
</dbReference>
<keyword evidence="2" id="KW-1185">Reference proteome</keyword>
<organism evidence="1 2">
    <name type="scientific">Sphaerosporella brunnea</name>
    <dbReference type="NCBI Taxonomy" id="1250544"/>
    <lineage>
        <taxon>Eukaryota</taxon>
        <taxon>Fungi</taxon>
        <taxon>Dikarya</taxon>
        <taxon>Ascomycota</taxon>
        <taxon>Pezizomycotina</taxon>
        <taxon>Pezizomycetes</taxon>
        <taxon>Pezizales</taxon>
        <taxon>Pyronemataceae</taxon>
        <taxon>Sphaerosporella</taxon>
    </lineage>
</organism>
<evidence type="ECO:0000313" key="1">
    <source>
        <dbReference type="EMBL" id="KAA8895500.1"/>
    </source>
</evidence>
<gene>
    <name evidence="1" type="ORF">FN846DRAFT_333896</name>
</gene>
<accession>A0A5J5EJB2</accession>
<comment type="caution">
    <text evidence="1">The sequence shown here is derived from an EMBL/GenBank/DDBJ whole genome shotgun (WGS) entry which is preliminary data.</text>
</comment>
<dbReference type="InParanoid" id="A0A5J5EJB2"/>
<sequence>MHASNSYNHPRKLPSSDIPKKAAGASLHSFCVINHCPRLEITIPRFCYRPLFSMPAYFELSTLAALLLAIPTLAEKQNINYYFRPQSGNYQCEVSYSDGTDLSIDCGPGDKYGGCAWTLNAAGTENGIMWCCPPGGLSPFTREKGCLLMGTQIRRAGDGRALASRGERRVGAEQPLGAAMKSTKTANSIKGKSIFAF</sequence>
<proteinExistence type="predicted"/>
<protein>
    <submittedName>
        <fullName evidence="1">Uncharacterized protein</fullName>
    </submittedName>
</protein>